<dbReference type="InterPro" id="IPR001347">
    <property type="entry name" value="SIS_dom"/>
</dbReference>
<accession>A0A371P604</accession>
<proteinExistence type="predicted"/>
<dbReference type="Gene3D" id="1.10.10.10">
    <property type="entry name" value="Winged helix-like DNA-binding domain superfamily/Winged helix DNA-binding domain"/>
    <property type="match status" value="1"/>
</dbReference>
<dbReference type="PROSITE" id="PS51464">
    <property type="entry name" value="SIS"/>
    <property type="match status" value="1"/>
</dbReference>
<dbReference type="GO" id="GO:0003677">
    <property type="term" value="F:DNA binding"/>
    <property type="evidence" value="ECO:0007669"/>
    <property type="project" value="UniProtKB-KW"/>
</dbReference>
<feature type="domain" description="SIS" evidence="5">
    <location>
        <begin position="136"/>
        <end position="274"/>
    </location>
</feature>
<gene>
    <name evidence="6" type="ORF">DX116_17960</name>
</gene>
<dbReference type="GO" id="GO:1901135">
    <property type="term" value="P:carbohydrate derivative metabolic process"/>
    <property type="evidence" value="ECO:0007669"/>
    <property type="project" value="InterPro"/>
</dbReference>
<dbReference type="CDD" id="cd05013">
    <property type="entry name" value="SIS_RpiR"/>
    <property type="match status" value="1"/>
</dbReference>
<dbReference type="InterPro" id="IPR046348">
    <property type="entry name" value="SIS_dom_sf"/>
</dbReference>
<evidence type="ECO:0000313" key="7">
    <source>
        <dbReference type="Proteomes" id="UP000265581"/>
    </source>
</evidence>
<evidence type="ECO:0000259" key="4">
    <source>
        <dbReference type="PROSITE" id="PS51071"/>
    </source>
</evidence>
<organism evidence="6 7">
    <name type="scientific">Aeromicrobium endophyticum</name>
    <dbReference type="NCBI Taxonomy" id="2292704"/>
    <lineage>
        <taxon>Bacteria</taxon>
        <taxon>Bacillati</taxon>
        <taxon>Actinomycetota</taxon>
        <taxon>Actinomycetes</taxon>
        <taxon>Propionibacteriales</taxon>
        <taxon>Nocardioidaceae</taxon>
        <taxon>Aeromicrobium</taxon>
    </lineage>
</organism>
<keyword evidence="7" id="KW-1185">Reference proteome</keyword>
<dbReference type="InterPro" id="IPR036388">
    <property type="entry name" value="WH-like_DNA-bd_sf"/>
</dbReference>
<dbReference type="EMBL" id="QUBR01000002">
    <property type="protein sequence ID" value="REK70960.1"/>
    <property type="molecule type" value="Genomic_DNA"/>
</dbReference>
<dbReference type="OrthoDB" id="3574600at2"/>
<evidence type="ECO:0000313" key="6">
    <source>
        <dbReference type="EMBL" id="REK70960.1"/>
    </source>
</evidence>
<dbReference type="Proteomes" id="UP000265581">
    <property type="component" value="Unassembled WGS sequence"/>
</dbReference>
<dbReference type="RefSeq" id="WP_119705545.1">
    <property type="nucleotide sequence ID" value="NZ_JBHSOI010000002.1"/>
</dbReference>
<feature type="domain" description="HTH rpiR-type" evidence="4">
    <location>
        <begin position="14"/>
        <end position="90"/>
    </location>
</feature>
<keyword evidence="2" id="KW-0238">DNA-binding</keyword>
<sequence>MTATEHDEATPPSATVAARVRSRLDSLSPGERKVARALLSSYPVAGLETVAELAKRASVSSPTVVRFVSRLGFSGHAEFQKALMREVHESQGSPLQQYGKAAALPANDFLGHMSQAFSTSVETTFSELPDPEFSAATDLLCDDRRRLHLVGGRFSHVLADYLRLHLEMVRHHVHPVPADELSRLSIVASASKADVVIAFDYRRYDQETVRFVQNMASRGSSIVLLTDSWLSPASEVAAVVLPARVEAPSPFDSLTAAMAVVESLVAAVADRYGEQGRRRIETIEQFRQS</sequence>
<dbReference type="InterPro" id="IPR035472">
    <property type="entry name" value="RpiR-like_SIS"/>
</dbReference>
<dbReference type="AlphaFoldDB" id="A0A371P604"/>
<dbReference type="GO" id="GO:0003700">
    <property type="term" value="F:DNA-binding transcription factor activity"/>
    <property type="evidence" value="ECO:0007669"/>
    <property type="project" value="InterPro"/>
</dbReference>
<reference evidence="6 7" key="1">
    <citation type="submission" date="2018-08" db="EMBL/GenBank/DDBJ databases">
        <title>Aeromicrobium sp. M2KJ-4, whole genome shotgun sequence.</title>
        <authorList>
            <person name="Tuo L."/>
        </authorList>
    </citation>
    <scope>NUCLEOTIDE SEQUENCE [LARGE SCALE GENOMIC DNA]</scope>
    <source>
        <strain evidence="6 7">M2KJ-4</strain>
    </source>
</reference>
<dbReference type="InterPro" id="IPR047640">
    <property type="entry name" value="RpiR-like"/>
</dbReference>
<dbReference type="PANTHER" id="PTHR30514">
    <property type="entry name" value="GLUCOKINASE"/>
    <property type="match status" value="1"/>
</dbReference>
<dbReference type="SUPFAM" id="SSF53697">
    <property type="entry name" value="SIS domain"/>
    <property type="match status" value="1"/>
</dbReference>
<dbReference type="Gene3D" id="3.40.50.10490">
    <property type="entry name" value="Glucose-6-phosphate isomerase like protein, domain 1"/>
    <property type="match status" value="1"/>
</dbReference>
<dbReference type="PANTHER" id="PTHR30514:SF18">
    <property type="entry name" value="RPIR-FAMILY TRANSCRIPTIONAL REGULATOR"/>
    <property type="match status" value="1"/>
</dbReference>
<comment type="caution">
    <text evidence="6">The sequence shown here is derived from an EMBL/GenBank/DDBJ whole genome shotgun (WGS) entry which is preliminary data.</text>
</comment>
<evidence type="ECO:0000256" key="1">
    <source>
        <dbReference type="ARBA" id="ARBA00023015"/>
    </source>
</evidence>
<dbReference type="GO" id="GO:0097367">
    <property type="term" value="F:carbohydrate derivative binding"/>
    <property type="evidence" value="ECO:0007669"/>
    <property type="project" value="InterPro"/>
</dbReference>
<name>A0A371P604_9ACTN</name>
<dbReference type="Pfam" id="PF01418">
    <property type="entry name" value="HTH_6"/>
    <property type="match status" value="1"/>
</dbReference>
<dbReference type="SUPFAM" id="SSF46689">
    <property type="entry name" value="Homeodomain-like"/>
    <property type="match status" value="1"/>
</dbReference>
<evidence type="ECO:0000259" key="5">
    <source>
        <dbReference type="PROSITE" id="PS51464"/>
    </source>
</evidence>
<evidence type="ECO:0000256" key="2">
    <source>
        <dbReference type="ARBA" id="ARBA00023125"/>
    </source>
</evidence>
<keyword evidence="1" id="KW-0805">Transcription regulation</keyword>
<evidence type="ECO:0000256" key="3">
    <source>
        <dbReference type="ARBA" id="ARBA00023163"/>
    </source>
</evidence>
<dbReference type="Pfam" id="PF01380">
    <property type="entry name" value="SIS"/>
    <property type="match status" value="1"/>
</dbReference>
<keyword evidence="3" id="KW-0804">Transcription</keyword>
<protein>
    <submittedName>
        <fullName evidence="6">MurR/RpiR family transcriptional regulator</fullName>
    </submittedName>
</protein>
<dbReference type="PROSITE" id="PS51071">
    <property type="entry name" value="HTH_RPIR"/>
    <property type="match status" value="1"/>
</dbReference>
<dbReference type="InterPro" id="IPR000281">
    <property type="entry name" value="HTH_RpiR"/>
</dbReference>
<dbReference type="InterPro" id="IPR009057">
    <property type="entry name" value="Homeodomain-like_sf"/>
</dbReference>